<evidence type="ECO:0000259" key="11">
    <source>
        <dbReference type="PROSITE" id="PS51194"/>
    </source>
</evidence>
<dbReference type="GO" id="GO:0003676">
    <property type="term" value="F:nucleic acid binding"/>
    <property type="evidence" value="ECO:0007669"/>
    <property type="project" value="InterPro"/>
</dbReference>
<dbReference type="InterPro" id="IPR004589">
    <property type="entry name" value="DNA_helicase_ATP-dep_RecQ"/>
</dbReference>
<dbReference type="PANTHER" id="PTHR13710">
    <property type="entry name" value="DNA HELICASE RECQ FAMILY MEMBER"/>
    <property type="match status" value="1"/>
</dbReference>
<evidence type="ECO:0000256" key="5">
    <source>
        <dbReference type="ARBA" id="ARBA00022840"/>
    </source>
</evidence>
<dbReference type="GO" id="GO:0005737">
    <property type="term" value="C:cytoplasm"/>
    <property type="evidence" value="ECO:0007669"/>
    <property type="project" value="TreeGrafter"/>
</dbReference>
<dbReference type="SMART" id="SM00490">
    <property type="entry name" value="HELICc"/>
    <property type="match status" value="1"/>
</dbReference>
<evidence type="ECO:0000256" key="9">
    <source>
        <dbReference type="SAM" id="MobiDB-lite"/>
    </source>
</evidence>
<dbReference type="GO" id="GO:0009378">
    <property type="term" value="F:four-way junction helicase activity"/>
    <property type="evidence" value="ECO:0007669"/>
    <property type="project" value="TreeGrafter"/>
</dbReference>
<evidence type="ECO:0000256" key="4">
    <source>
        <dbReference type="ARBA" id="ARBA00022806"/>
    </source>
</evidence>
<keyword evidence="8" id="KW-0539">Nucleus</keyword>
<feature type="region of interest" description="Disordered" evidence="9">
    <location>
        <begin position="82"/>
        <end position="109"/>
    </location>
</feature>
<keyword evidence="5 8" id="KW-0067">ATP-binding</keyword>
<evidence type="ECO:0000313" key="12">
    <source>
        <dbReference type="EMBL" id="CAH0549847.1"/>
    </source>
</evidence>
<comment type="similarity">
    <text evidence="1 8">Belongs to the helicase family. RecQ subfamily.</text>
</comment>
<evidence type="ECO:0000313" key="13">
    <source>
        <dbReference type="Proteomes" id="UP001154078"/>
    </source>
</evidence>
<comment type="catalytic activity">
    <reaction evidence="6 8">
        <text>Couples ATP hydrolysis with the unwinding of duplex DNA by translocating in the 3'-5' direction.</text>
        <dbReference type="EC" id="5.6.2.4"/>
    </reaction>
</comment>
<dbReference type="Proteomes" id="UP001154078">
    <property type="component" value="Chromosome 11"/>
</dbReference>
<dbReference type="InterPro" id="IPR001650">
    <property type="entry name" value="Helicase_C-like"/>
</dbReference>
<reference evidence="12" key="1">
    <citation type="submission" date="2021-12" db="EMBL/GenBank/DDBJ databases">
        <authorList>
            <person name="King R."/>
        </authorList>
    </citation>
    <scope>NUCLEOTIDE SEQUENCE</scope>
</reference>
<evidence type="ECO:0000256" key="7">
    <source>
        <dbReference type="ARBA" id="ARBA00049360"/>
    </source>
</evidence>
<dbReference type="InterPro" id="IPR027417">
    <property type="entry name" value="P-loop_NTPase"/>
</dbReference>
<dbReference type="EMBL" id="OV121142">
    <property type="protein sequence ID" value="CAH0549847.1"/>
    <property type="molecule type" value="Genomic_DNA"/>
</dbReference>
<dbReference type="OrthoDB" id="10261556at2759"/>
<dbReference type="AlphaFoldDB" id="A0A9P0AUE9"/>
<dbReference type="GO" id="GO:0005654">
    <property type="term" value="C:nucleoplasm"/>
    <property type="evidence" value="ECO:0007669"/>
    <property type="project" value="TreeGrafter"/>
</dbReference>
<dbReference type="PROSITE" id="PS51192">
    <property type="entry name" value="HELICASE_ATP_BIND_1"/>
    <property type="match status" value="1"/>
</dbReference>
<dbReference type="InterPro" id="IPR032284">
    <property type="entry name" value="RecQ_Zn-bd"/>
</dbReference>
<feature type="compositionally biased region" description="Polar residues" evidence="9">
    <location>
        <begin position="127"/>
        <end position="145"/>
    </location>
</feature>
<evidence type="ECO:0000256" key="2">
    <source>
        <dbReference type="ARBA" id="ARBA00022741"/>
    </source>
</evidence>
<accession>A0A9P0AUE9</accession>
<dbReference type="FunFam" id="3.40.50.300:FF:001389">
    <property type="entry name" value="ATP-dependent DNA helicase RecQ"/>
    <property type="match status" value="1"/>
</dbReference>
<dbReference type="PROSITE" id="PS51194">
    <property type="entry name" value="HELICASE_CTER"/>
    <property type="match status" value="1"/>
</dbReference>
<dbReference type="Pfam" id="PF00270">
    <property type="entry name" value="DEAD"/>
    <property type="match status" value="1"/>
</dbReference>
<evidence type="ECO:0000256" key="3">
    <source>
        <dbReference type="ARBA" id="ARBA00022801"/>
    </source>
</evidence>
<dbReference type="GO" id="GO:0016787">
    <property type="term" value="F:hydrolase activity"/>
    <property type="evidence" value="ECO:0007669"/>
    <property type="project" value="UniProtKB-KW"/>
</dbReference>
<dbReference type="SMART" id="SM00487">
    <property type="entry name" value="DEXDc"/>
    <property type="match status" value="1"/>
</dbReference>
<dbReference type="NCBIfam" id="TIGR00614">
    <property type="entry name" value="recQ_fam"/>
    <property type="match status" value="1"/>
</dbReference>
<organism evidence="12 13">
    <name type="scientific">Brassicogethes aeneus</name>
    <name type="common">Rape pollen beetle</name>
    <name type="synonym">Meligethes aeneus</name>
    <dbReference type="NCBI Taxonomy" id="1431903"/>
    <lineage>
        <taxon>Eukaryota</taxon>
        <taxon>Metazoa</taxon>
        <taxon>Ecdysozoa</taxon>
        <taxon>Arthropoda</taxon>
        <taxon>Hexapoda</taxon>
        <taxon>Insecta</taxon>
        <taxon>Pterygota</taxon>
        <taxon>Neoptera</taxon>
        <taxon>Endopterygota</taxon>
        <taxon>Coleoptera</taxon>
        <taxon>Polyphaga</taxon>
        <taxon>Cucujiformia</taxon>
        <taxon>Nitidulidae</taxon>
        <taxon>Meligethinae</taxon>
        <taxon>Brassicogethes</taxon>
    </lineage>
</organism>
<dbReference type="InterPro" id="IPR011545">
    <property type="entry name" value="DEAD/DEAH_box_helicase_dom"/>
</dbReference>
<dbReference type="InterPro" id="IPR014001">
    <property type="entry name" value="Helicase_ATP-bd"/>
</dbReference>
<dbReference type="EC" id="5.6.2.4" evidence="8"/>
<keyword evidence="4 8" id="KW-0347">Helicase</keyword>
<evidence type="ECO:0000256" key="8">
    <source>
        <dbReference type="RuleBase" id="RU364117"/>
    </source>
</evidence>
<dbReference type="GO" id="GO:0000723">
    <property type="term" value="P:telomere maintenance"/>
    <property type="evidence" value="ECO:0007669"/>
    <property type="project" value="TreeGrafter"/>
</dbReference>
<dbReference type="SUPFAM" id="SSF52540">
    <property type="entry name" value="P-loop containing nucleoside triphosphate hydrolases"/>
    <property type="match status" value="1"/>
</dbReference>
<keyword evidence="13" id="KW-1185">Reference proteome</keyword>
<dbReference type="GO" id="GO:0005694">
    <property type="term" value="C:chromosome"/>
    <property type="evidence" value="ECO:0007669"/>
    <property type="project" value="TreeGrafter"/>
</dbReference>
<proteinExistence type="inferred from homology"/>
<feature type="region of interest" description="Disordered" evidence="9">
    <location>
        <begin position="127"/>
        <end position="146"/>
    </location>
</feature>
<name>A0A9P0AUE9_BRAAE</name>
<keyword evidence="3 8" id="KW-0378">Hydrolase</keyword>
<dbReference type="Gene3D" id="3.40.50.300">
    <property type="entry name" value="P-loop containing nucleotide triphosphate hydrolases"/>
    <property type="match status" value="2"/>
</dbReference>
<dbReference type="GO" id="GO:0005524">
    <property type="term" value="F:ATP binding"/>
    <property type="evidence" value="ECO:0007669"/>
    <property type="project" value="UniProtKB-KW"/>
</dbReference>
<keyword evidence="2 8" id="KW-0547">Nucleotide-binding</keyword>
<feature type="compositionally biased region" description="Basic and acidic residues" evidence="9">
    <location>
        <begin position="42"/>
        <end position="67"/>
    </location>
</feature>
<dbReference type="GO" id="GO:0043138">
    <property type="term" value="F:3'-5' DNA helicase activity"/>
    <property type="evidence" value="ECO:0007669"/>
    <property type="project" value="UniProtKB-EC"/>
</dbReference>
<evidence type="ECO:0000256" key="6">
    <source>
        <dbReference type="ARBA" id="ARBA00034617"/>
    </source>
</evidence>
<dbReference type="Pfam" id="PF00271">
    <property type="entry name" value="Helicase_C"/>
    <property type="match status" value="1"/>
</dbReference>
<comment type="catalytic activity">
    <reaction evidence="7 8">
        <text>ATP + H2O = ADP + phosphate + H(+)</text>
        <dbReference type="Rhea" id="RHEA:13065"/>
        <dbReference type="ChEBI" id="CHEBI:15377"/>
        <dbReference type="ChEBI" id="CHEBI:15378"/>
        <dbReference type="ChEBI" id="CHEBI:30616"/>
        <dbReference type="ChEBI" id="CHEBI:43474"/>
        <dbReference type="ChEBI" id="CHEBI:456216"/>
    </reaction>
</comment>
<evidence type="ECO:0000256" key="1">
    <source>
        <dbReference type="ARBA" id="ARBA00005446"/>
    </source>
</evidence>
<feature type="region of interest" description="Disordered" evidence="9">
    <location>
        <begin position="42"/>
        <end position="70"/>
    </location>
</feature>
<feature type="domain" description="Helicase C-terminal" evidence="11">
    <location>
        <begin position="480"/>
        <end position="634"/>
    </location>
</feature>
<evidence type="ECO:0000259" key="10">
    <source>
        <dbReference type="PROSITE" id="PS51192"/>
    </source>
</evidence>
<comment type="subcellular location">
    <subcellularLocation>
        <location evidence="8">Nucleus</location>
    </subcellularLocation>
</comment>
<dbReference type="PANTHER" id="PTHR13710:SF120">
    <property type="entry name" value="BIFUNCTIONAL 3'-5' EXONUCLEASE_ATP-DEPENDENT HELICASE WRN"/>
    <property type="match status" value="1"/>
</dbReference>
<protein>
    <recommendedName>
        <fullName evidence="8">ATP-dependent DNA helicase</fullName>
        <ecNumber evidence="8">5.6.2.4</ecNumber>
    </recommendedName>
</protein>
<dbReference type="Pfam" id="PF16124">
    <property type="entry name" value="RecQ_Zn_bind"/>
    <property type="match status" value="1"/>
</dbReference>
<feature type="domain" description="Helicase ATP-binding" evidence="10">
    <location>
        <begin position="285"/>
        <end position="454"/>
    </location>
</feature>
<dbReference type="GO" id="GO:0000724">
    <property type="term" value="P:double-strand break repair via homologous recombination"/>
    <property type="evidence" value="ECO:0007669"/>
    <property type="project" value="TreeGrafter"/>
</dbReference>
<gene>
    <name evidence="12" type="ORF">MELIAE_LOCUS2858</name>
</gene>
<feature type="region of interest" description="Disordered" evidence="9">
    <location>
        <begin position="680"/>
        <end position="699"/>
    </location>
</feature>
<sequence length="739" mass="85197">MDKEIVNEFKSEWKEEDREAVTQVLITDNIDNTLDINALEELNSKEIKDENEKNDTKPDQKNEHCESDTDDILDINVLQELNSKEIENKNPINDTKPDETNENSLPDTDDILDINVLQELNSEEINNKNLINDTKPDGTNENSLPDSDDILDINVLQELNLREIKNKNLINDTKPDETNENNLPGTDDILDVNALEELNSKEIKSKNVINDTKPDRTNEHSLPENVVNEMMLEWNGETSTDGEKFVQKTQHTIDDENGPTDDHMRVLNEYFGHTDFRPMQWSIISSIIHEKQDNCSIMATGYGKSLCYQFPPVYLNGVAIVISPLISLMQDQVLALTEAGIPACYLGSANKNSAETERQIFENRYRLVYITPEFVDGSGQPLIRKMREKLKIVLVAVDEAHCVSFWGHDFRFTYRKLQVIKEMLPEVPILAVTATATTKVRDDIINSLKLITPLLTCSGFNRPNLYFAVFKKSFMNVCDDFNTHVMEYKDNKWTFLGPTIIYCLKKKEAEDISYKLNKRGANTLPYHAGLDLDLRKSTHMSFLKNRVECIVATIAYGMGIDKPDVRNVVHYGTSSSIEGYYQEVGRAGRDGRPARCVCFYSQEDFDLHRYLVKVSGGNEGKKEKQLLCQEKYLITRECRRNYILRHFNDDEVPANQPNCCDNCDKMIARKLNDLNFTQNLNHTKPNELPKRTKRSSTEEIYEETFETSRRSRFNNHILNMMFPEQRRRRKLVIEVKIDV</sequence>